<dbReference type="Gene3D" id="3.40.50.620">
    <property type="entry name" value="HUPs"/>
    <property type="match status" value="2"/>
</dbReference>
<feature type="domain" description="UspA" evidence="1">
    <location>
        <begin position="23"/>
        <end position="160"/>
    </location>
</feature>
<dbReference type="AlphaFoldDB" id="A0A5M9ZRU5"/>
<gene>
    <name evidence="2" type="ORF">EMO89_06055</name>
</gene>
<comment type="caution">
    <text evidence="2">The sequence shown here is derived from an EMBL/GenBank/DDBJ whole genome shotgun (WGS) entry which is preliminary data.</text>
</comment>
<dbReference type="Pfam" id="PF00582">
    <property type="entry name" value="Usp"/>
    <property type="match status" value="2"/>
</dbReference>
<evidence type="ECO:0000259" key="1">
    <source>
        <dbReference type="Pfam" id="PF00582"/>
    </source>
</evidence>
<sequence length="355" mass="39099">MSLRREGKADMPEYRPESVDADIVVGVDGTDDSYTALDFAMRESAKTGQTVNAVFGWTPSWSTGTDHTHDDEEWRDARHDIERNLIQWVDARYERIGFDRRNLKFTSVKATEYASLLRLGGSAQQIVLARRSMGVVPRWIMGSLHASVAGATDTPVTVVRIEDETDELSDMSETATLASATNGVIMNANANANTRLPQTNVPNVRPSSDPHQDPHLDPEHRPIVVGMDGSESSKHALAFGIREAMINHRSLHAVFCWQMDQMTRITGRKAMSDKGAQILAERFVADAVAEVNIPAELTVQSEAFQLPACRGLLEASRHACWLVVGSGESAARDHDPSALVKRVLDFSECPVTIVH</sequence>
<dbReference type="Proteomes" id="UP000412028">
    <property type="component" value="Unassembled WGS sequence"/>
</dbReference>
<dbReference type="EMBL" id="RZUI01000006">
    <property type="protein sequence ID" value="KAA8830218.1"/>
    <property type="molecule type" value="Genomic_DNA"/>
</dbReference>
<accession>A0A5M9ZRU5</accession>
<dbReference type="InterPro" id="IPR006016">
    <property type="entry name" value="UspA"/>
</dbReference>
<evidence type="ECO:0000313" key="2">
    <source>
        <dbReference type="EMBL" id="KAA8830218.1"/>
    </source>
</evidence>
<dbReference type="SUPFAM" id="SSF52402">
    <property type="entry name" value="Adenine nucleotide alpha hydrolases-like"/>
    <property type="match status" value="2"/>
</dbReference>
<organism evidence="2 3">
    <name type="scientific">Bifidobacterium tissieri</name>
    <dbReference type="NCBI Taxonomy" id="1630162"/>
    <lineage>
        <taxon>Bacteria</taxon>
        <taxon>Bacillati</taxon>
        <taxon>Actinomycetota</taxon>
        <taxon>Actinomycetes</taxon>
        <taxon>Bifidobacteriales</taxon>
        <taxon>Bifidobacteriaceae</taxon>
        <taxon>Bifidobacterium</taxon>
    </lineage>
</organism>
<reference evidence="2 3" key="1">
    <citation type="journal article" date="2019" name="Syst. Appl. Microbiol.">
        <title>Characterization of Bifidobacterium species in feaces of the Egyptian fruit bat: Description of B. vespertilionis sp. nov. and B. rousetti sp. nov.</title>
        <authorList>
            <person name="Modesto M."/>
            <person name="Satti M."/>
            <person name="Watanabe K."/>
            <person name="Puglisi E."/>
            <person name="Morelli L."/>
            <person name="Huang C.-H."/>
            <person name="Liou J.-S."/>
            <person name="Miyashita M."/>
            <person name="Tamura T."/>
            <person name="Saito S."/>
            <person name="Mori K."/>
            <person name="Huang L."/>
            <person name="Sciavilla P."/>
            <person name="Sandri C."/>
            <person name="Spiezio C."/>
            <person name="Vitali F."/>
            <person name="Cavalieri D."/>
            <person name="Perpetuini G."/>
            <person name="Tofalo R."/>
            <person name="Bonetti A."/>
            <person name="Arita M."/>
            <person name="Mattarelli P."/>
        </authorList>
    </citation>
    <scope>NUCLEOTIDE SEQUENCE [LARGE SCALE GENOMIC DNA]</scope>
    <source>
        <strain evidence="2 3">RST7</strain>
    </source>
</reference>
<dbReference type="OrthoDB" id="6174426at2"/>
<proteinExistence type="predicted"/>
<protein>
    <submittedName>
        <fullName evidence="2">Universal stress protein</fullName>
    </submittedName>
</protein>
<evidence type="ECO:0000313" key="3">
    <source>
        <dbReference type="Proteomes" id="UP000412028"/>
    </source>
</evidence>
<feature type="domain" description="UspA" evidence="1">
    <location>
        <begin position="221"/>
        <end position="355"/>
    </location>
</feature>
<name>A0A5M9ZRU5_9BIFI</name>
<dbReference type="InterPro" id="IPR014729">
    <property type="entry name" value="Rossmann-like_a/b/a_fold"/>
</dbReference>